<sequence>SNNLTSKGHYLPIQTRNQVNLAALERSFQEISNHICNYT</sequence>
<dbReference type="AlphaFoldDB" id="A0AAF0ZRK7"/>
<evidence type="ECO:0000313" key="1">
    <source>
        <dbReference type="EMBL" id="WMV46955.1"/>
    </source>
</evidence>
<gene>
    <name evidence="1" type="ORF">MTR67_040340</name>
</gene>
<keyword evidence="2" id="KW-1185">Reference proteome</keyword>
<accession>A0AAF0ZRK7</accession>
<name>A0AAF0ZRK7_SOLVR</name>
<organism evidence="1 2">
    <name type="scientific">Solanum verrucosum</name>
    <dbReference type="NCBI Taxonomy" id="315347"/>
    <lineage>
        <taxon>Eukaryota</taxon>
        <taxon>Viridiplantae</taxon>
        <taxon>Streptophyta</taxon>
        <taxon>Embryophyta</taxon>
        <taxon>Tracheophyta</taxon>
        <taxon>Spermatophyta</taxon>
        <taxon>Magnoliopsida</taxon>
        <taxon>eudicotyledons</taxon>
        <taxon>Gunneridae</taxon>
        <taxon>Pentapetalae</taxon>
        <taxon>asterids</taxon>
        <taxon>lamiids</taxon>
        <taxon>Solanales</taxon>
        <taxon>Solanaceae</taxon>
        <taxon>Solanoideae</taxon>
        <taxon>Solaneae</taxon>
        <taxon>Solanum</taxon>
    </lineage>
</organism>
<reference evidence="1" key="1">
    <citation type="submission" date="2023-08" db="EMBL/GenBank/DDBJ databases">
        <title>A de novo genome assembly of Solanum verrucosum Schlechtendal, a Mexican diploid species geographically isolated from the other diploid A-genome species in potato relatives.</title>
        <authorList>
            <person name="Hosaka K."/>
        </authorList>
    </citation>
    <scope>NUCLEOTIDE SEQUENCE</scope>
    <source>
        <tissue evidence="1">Young leaves</tissue>
    </source>
</reference>
<dbReference type="Proteomes" id="UP001234989">
    <property type="component" value="Chromosome 9"/>
</dbReference>
<evidence type="ECO:0000313" key="2">
    <source>
        <dbReference type="Proteomes" id="UP001234989"/>
    </source>
</evidence>
<protein>
    <submittedName>
        <fullName evidence="1">Uncharacterized protein</fullName>
    </submittedName>
</protein>
<dbReference type="EMBL" id="CP133620">
    <property type="protein sequence ID" value="WMV46955.1"/>
    <property type="molecule type" value="Genomic_DNA"/>
</dbReference>
<proteinExistence type="predicted"/>
<feature type="non-terminal residue" evidence="1">
    <location>
        <position position="1"/>
    </location>
</feature>